<dbReference type="PROSITE" id="PS52016">
    <property type="entry name" value="TONB_DEPENDENT_REC_3"/>
    <property type="match status" value="1"/>
</dbReference>
<name>A0A248JWJ3_9PROT</name>
<dbReference type="SUPFAM" id="SSF56935">
    <property type="entry name" value="Porins"/>
    <property type="match status" value="1"/>
</dbReference>
<dbReference type="Gene3D" id="2.170.130.10">
    <property type="entry name" value="TonB-dependent receptor, plug domain"/>
    <property type="match status" value="1"/>
</dbReference>
<evidence type="ECO:0000256" key="11">
    <source>
        <dbReference type="ARBA" id="ARBA00023136"/>
    </source>
</evidence>
<comment type="similarity">
    <text evidence="2 14 15">Belongs to the TonB-dependent receptor family.</text>
</comment>
<protein>
    <submittedName>
        <fullName evidence="18">TonB-dependent siderophore receptor</fullName>
    </submittedName>
</protein>
<evidence type="ECO:0000256" key="10">
    <source>
        <dbReference type="ARBA" id="ARBA00023077"/>
    </source>
</evidence>
<dbReference type="InterPro" id="IPR010105">
    <property type="entry name" value="TonB_sidphr_rcpt"/>
</dbReference>
<dbReference type="AlphaFoldDB" id="A0A248JWJ3"/>
<dbReference type="InterPro" id="IPR036942">
    <property type="entry name" value="Beta-barrel_TonB_sf"/>
</dbReference>
<evidence type="ECO:0000256" key="9">
    <source>
        <dbReference type="ARBA" id="ARBA00023065"/>
    </source>
</evidence>
<keyword evidence="10 15" id="KW-0798">TonB box</keyword>
<dbReference type="KEGG" id="nao:Y958_19645"/>
<proteinExistence type="inferred from homology"/>
<keyword evidence="12 18" id="KW-0675">Receptor</keyword>
<keyword evidence="9" id="KW-0406">Ion transport</keyword>
<dbReference type="GO" id="GO:0009279">
    <property type="term" value="C:cell outer membrane"/>
    <property type="evidence" value="ECO:0007669"/>
    <property type="project" value="UniProtKB-SubCell"/>
</dbReference>
<keyword evidence="19" id="KW-1185">Reference proteome</keyword>
<dbReference type="Pfam" id="PF07715">
    <property type="entry name" value="Plug"/>
    <property type="match status" value="1"/>
</dbReference>
<dbReference type="InterPro" id="IPR039426">
    <property type="entry name" value="TonB-dep_rcpt-like"/>
</dbReference>
<evidence type="ECO:0000256" key="8">
    <source>
        <dbReference type="ARBA" id="ARBA00023004"/>
    </source>
</evidence>
<keyword evidence="3 14" id="KW-0813">Transport</keyword>
<dbReference type="GO" id="GO:0015891">
    <property type="term" value="P:siderophore transport"/>
    <property type="evidence" value="ECO:0007669"/>
    <property type="project" value="InterPro"/>
</dbReference>
<dbReference type="FunFam" id="2.170.130.10:FF:000001">
    <property type="entry name" value="Catecholate siderophore TonB-dependent receptor"/>
    <property type="match status" value="1"/>
</dbReference>
<evidence type="ECO:0000313" key="19">
    <source>
        <dbReference type="Proteomes" id="UP000197153"/>
    </source>
</evidence>
<evidence type="ECO:0000259" key="17">
    <source>
        <dbReference type="Pfam" id="PF07715"/>
    </source>
</evidence>
<evidence type="ECO:0000256" key="13">
    <source>
        <dbReference type="ARBA" id="ARBA00023237"/>
    </source>
</evidence>
<gene>
    <name evidence="18" type="ORF">Y958_19645</name>
</gene>
<dbReference type="Gene3D" id="2.40.170.20">
    <property type="entry name" value="TonB-dependent receptor, beta-barrel domain"/>
    <property type="match status" value="1"/>
</dbReference>
<reference evidence="18 19" key="1">
    <citation type="submission" date="2017-06" db="EMBL/GenBank/DDBJ databases">
        <title>Complete genome sequence of Nitrospirillum amazonense strain CBAmC, an endophytic nitrogen-fixing and plant growth-promoting bacterium, isolated from sugarcane.</title>
        <authorList>
            <person name="Schwab S."/>
            <person name="dos Santos Teixeira K.R."/>
            <person name="Simoes Araujo J.L."/>
            <person name="Soares Vidal M."/>
            <person name="Borges de Freitas H.R."/>
            <person name="Rivello Crivelaro A.L."/>
            <person name="Bueno de Camargo Nunes A."/>
            <person name="dos Santos C.M."/>
            <person name="Palmeira da Silva Rosa D."/>
            <person name="da Silva Padilha D."/>
            <person name="da Silva E."/>
            <person name="Araujo Terra L."/>
            <person name="Soares Mendes V."/>
            <person name="Farinelli L."/>
            <person name="Magalhaes Cruz L."/>
            <person name="Baldani J.I."/>
        </authorList>
    </citation>
    <scope>NUCLEOTIDE SEQUENCE [LARGE SCALE GENOMIC DNA]</scope>
    <source>
        <strain evidence="18 19">CBAmC</strain>
    </source>
</reference>
<evidence type="ECO:0000256" key="6">
    <source>
        <dbReference type="ARBA" id="ARBA00022692"/>
    </source>
</evidence>
<organism evidence="18 19">
    <name type="scientific">Nitrospirillum viridazoti CBAmc</name>
    <dbReference type="NCBI Taxonomy" id="1441467"/>
    <lineage>
        <taxon>Bacteria</taxon>
        <taxon>Pseudomonadati</taxon>
        <taxon>Pseudomonadota</taxon>
        <taxon>Alphaproteobacteria</taxon>
        <taxon>Rhodospirillales</taxon>
        <taxon>Azospirillaceae</taxon>
        <taxon>Nitrospirillum</taxon>
        <taxon>Nitrospirillum viridazoti</taxon>
    </lineage>
</organism>
<evidence type="ECO:0000256" key="14">
    <source>
        <dbReference type="PROSITE-ProRule" id="PRU01360"/>
    </source>
</evidence>
<evidence type="ECO:0000256" key="4">
    <source>
        <dbReference type="ARBA" id="ARBA00022452"/>
    </source>
</evidence>
<dbReference type="FunFam" id="2.40.170.20:FF:000005">
    <property type="entry name" value="TonB-dependent siderophore receptor"/>
    <property type="match status" value="1"/>
</dbReference>
<dbReference type="InterPro" id="IPR012910">
    <property type="entry name" value="Plug_dom"/>
</dbReference>
<comment type="subcellular location">
    <subcellularLocation>
        <location evidence="1 14">Cell outer membrane</location>
        <topology evidence="1 14">Multi-pass membrane protein</topology>
    </subcellularLocation>
</comment>
<dbReference type="Pfam" id="PF00593">
    <property type="entry name" value="TonB_dep_Rec_b-barrel"/>
    <property type="match status" value="1"/>
</dbReference>
<evidence type="ECO:0000256" key="12">
    <source>
        <dbReference type="ARBA" id="ARBA00023170"/>
    </source>
</evidence>
<evidence type="ECO:0000256" key="7">
    <source>
        <dbReference type="ARBA" id="ARBA00022729"/>
    </source>
</evidence>
<sequence>MKVTCIHNSRRITIPLEMIIIISCWRLSMSNLRQFLSVYPLALASAVSMVALSAGGAWAADDAAADASPSSEVVIIGQRSATDAASALKTAAPLVETPQSVSVISRDELNLRVAENLNDALNYTAGVATDTRGNTAGRYDLMTVRGFNADQYLDGLHLISSVNGYATPQIDLSFLERIEVVKGPASVLYGNANPGGIAALTSKLPTGQTFGEVSVTAGSFGTVRETADIGGTLDPNGVLSYRLVGVNDRSDTQISHTESERFGISPSITYRPDDKTSWTVLYVHQQDPRSGAYGSVPVQGSLLPNPNGQVARDFYDGEPDFERFNRTENMVTSLFTHKFDDDWAVHQNTRYMHLTTLYNSVYNAGYFTDANETKLARALAVAREELNNVTLDNNVTGVVRTGALTHNLIFGVDFQNTVQTEASGFGGSVADIDIFNPVYGSALTLPATSFDVRLHMSQTGVYAQDQISYGGFRLVLSGRNDWLDISQLDHLSNGTTSKDESKFTGRAGLLYLFDNGVAPYVSYATSFLPQTTVDRNGNVLAPTEGKQVEVGVKYQPKVWNALLTASLYELRETNVATTDPSFPTASIAAGEVRSRGVELEGSAHPITGLTVHASYTYIDNQVTKDNSGLEGTRPYAVPQTTANGYANYVLQDGPLAGLGFGGGVRYIGRGYNGVAGSGSLTIPGATLFDLMGSYDFKHLAPQLDGLTLNIDATNLLDRRYISSCYSSIWCWYGPGRDVKANVAYRW</sequence>
<evidence type="ECO:0000256" key="1">
    <source>
        <dbReference type="ARBA" id="ARBA00004571"/>
    </source>
</evidence>
<keyword evidence="4 14" id="KW-1134">Transmembrane beta strand</keyword>
<keyword evidence="7" id="KW-0732">Signal</keyword>
<feature type="domain" description="TonB-dependent receptor plug" evidence="17">
    <location>
        <begin position="94"/>
        <end position="197"/>
    </location>
</feature>
<evidence type="ECO:0000313" key="18">
    <source>
        <dbReference type="EMBL" id="ASG23075.1"/>
    </source>
</evidence>
<accession>A0A248JWJ3</accession>
<dbReference type="NCBIfam" id="TIGR01783">
    <property type="entry name" value="TonB-siderophor"/>
    <property type="match status" value="1"/>
</dbReference>
<dbReference type="EMBL" id="CP022111">
    <property type="protein sequence ID" value="ASG23075.1"/>
    <property type="molecule type" value="Genomic_DNA"/>
</dbReference>
<evidence type="ECO:0000256" key="15">
    <source>
        <dbReference type="RuleBase" id="RU003357"/>
    </source>
</evidence>
<dbReference type="Proteomes" id="UP000197153">
    <property type="component" value="Chromosome 2"/>
</dbReference>
<evidence type="ECO:0000256" key="5">
    <source>
        <dbReference type="ARBA" id="ARBA00022496"/>
    </source>
</evidence>
<keyword evidence="8" id="KW-0408">Iron</keyword>
<keyword evidence="5" id="KW-0410">Iron transport</keyword>
<keyword evidence="6 14" id="KW-0812">Transmembrane</keyword>
<keyword evidence="13 14" id="KW-0998">Cell outer membrane</keyword>
<evidence type="ECO:0000259" key="16">
    <source>
        <dbReference type="Pfam" id="PF00593"/>
    </source>
</evidence>
<dbReference type="GO" id="GO:0015344">
    <property type="term" value="F:siderophore uptake transmembrane transporter activity"/>
    <property type="evidence" value="ECO:0007669"/>
    <property type="project" value="TreeGrafter"/>
</dbReference>
<dbReference type="PANTHER" id="PTHR32552:SF68">
    <property type="entry name" value="FERRICHROME OUTER MEMBRANE TRANSPORTER_PHAGE RECEPTOR"/>
    <property type="match status" value="1"/>
</dbReference>
<evidence type="ECO:0000256" key="3">
    <source>
        <dbReference type="ARBA" id="ARBA00022448"/>
    </source>
</evidence>
<evidence type="ECO:0000256" key="2">
    <source>
        <dbReference type="ARBA" id="ARBA00009810"/>
    </source>
</evidence>
<dbReference type="PANTHER" id="PTHR32552">
    <property type="entry name" value="FERRICHROME IRON RECEPTOR-RELATED"/>
    <property type="match status" value="1"/>
</dbReference>
<dbReference type="InterPro" id="IPR037066">
    <property type="entry name" value="Plug_dom_sf"/>
</dbReference>
<dbReference type="InterPro" id="IPR000531">
    <property type="entry name" value="Beta-barrel_TonB"/>
</dbReference>
<dbReference type="GO" id="GO:0038023">
    <property type="term" value="F:signaling receptor activity"/>
    <property type="evidence" value="ECO:0007669"/>
    <property type="project" value="InterPro"/>
</dbReference>
<feature type="domain" description="TonB-dependent receptor-like beta-barrel" evidence="16">
    <location>
        <begin position="271"/>
        <end position="715"/>
    </location>
</feature>
<keyword evidence="11 14" id="KW-0472">Membrane</keyword>
<dbReference type="CDD" id="cd01347">
    <property type="entry name" value="ligand_gated_channel"/>
    <property type="match status" value="1"/>
</dbReference>